<evidence type="ECO:0000256" key="2">
    <source>
        <dbReference type="ARBA" id="ARBA00005752"/>
    </source>
</evidence>
<dbReference type="InterPro" id="IPR029055">
    <property type="entry name" value="Ntn_hydrolases_N"/>
</dbReference>
<evidence type="ECO:0000256" key="3">
    <source>
        <dbReference type="ARBA" id="ARBA00012737"/>
    </source>
</evidence>
<keyword evidence="8" id="KW-0061">Asparagine biosynthesis</keyword>
<evidence type="ECO:0000313" key="12">
    <source>
        <dbReference type="Proteomes" id="UP000248840"/>
    </source>
</evidence>
<dbReference type="GO" id="GO:0005524">
    <property type="term" value="F:ATP binding"/>
    <property type="evidence" value="ECO:0007669"/>
    <property type="project" value="UniProtKB-KW"/>
</dbReference>
<accession>A0A328Y641</accession>
<reference evidence="11 12" key="1">
    <citation type="submission" date="2018-06" db="EMBL/GenBank/DDBJ databases">
        <title>Genomic Encyclopedia of Archaeal and Bacterial Type Strains, Phase II (KMG-II): from individual species to whole genera.</title>
        <authorList>
            <person name="Goeker M."/>
        </authorList>
    </citation>
    <scope>NUCLEOTIDE SEQUENCE [LARGE SCALE GENOMIC DNA]</scope>
    <source>
        <strain evidence="11 12">DSM 25663</strain>
    </source>
</reference>
<sequence>MCGIAGILGKNPNNSKLLQKMLEAQKHRGPDAMNVWEKDSVFLGHNRLSIIDLSTAANQPMESQCGNYCIVFNGEIYNYLELKDILKSDYYFTTTSDTEVLLAAYSKWKTKMVDKLNGMFSFAIWDKNDNKLFAARDRFGVKPFYFTFYEEQFFFTSEIKTLFQASIPKNKNLKVWANYYKYGTYGLPNETFYKAISQLKAGHYIEIRVNQPMNSDAVKQVKWYHFEQNIFEKPSLHKDDLMKTYSELLKDSVSLRFRADVPLGMNVSGGLDSSTLIRFVAQNLPSDETIESFTFYSNDPNYDELPWVYELIKTTPYPLNKVLLDYNDLPNLIEKVGYFQDEPYGGFPTIAYSLLFNEAQKKGIKVLLDGQGMDEAWAGYDYYQRENDAVIQGLNNSSPCQPNAITEDFLRHAEKENYETPFDNRLQNLQYRDLFYTKIPRALRFNDRISMMSSTELREPFLDYRLVELAFAQPKKLKFNEGQSKWLLRALVKESLGKQIALAPKRAVQTPQREWISNELKDYFTEKIILFSNLDFVNKKEVLRLWDTYCRGDQANSFYIWQWINTLMIK</sequence>
<name>A0A328Y641_9FLAO</name>
<evidence type="ECO:0000313" key="11">
    <source>
        <dbReference type="EMBL" id="RAR69291.1"/>
    </source>
</evidence>
<feature type="domain" description="Glutamine amidotransferase type-2" evidence="10">
    <location>
        <begin position="2"/>
        <end position="210"/>
    </location>
</feature>
<dbReference type="Pfam" id="PF13537">
    <property type="entry name" value="GATase_7"/>
    <property type="match status" value="1"/>
</dbReference>
<comment type="caution">
    <text evidence="11">The sequence shown here is derived from an EMBL/GenBank/DDBJ whole genome shotgun (WGS) entry which is preliminary data.</text>
</comment>
<dbReference type="Proteomes" id="UP000248840">
    <property type="component" value="Unassembled WGS sequence"/>
</dbReference>
<dbReference type="OrthoDB" id="9763290at2"/>
<dbReference type="Pfam" id="PF00733">
    <property type="entry name" value="Asn_synthase"/>
    <property type="match status" value="1"/>
</dbReference>
<dbReference type="PANTHER" id="PTHR43284">
    <property type="entry name" value="ASPARAGINE SYNTHETASE (GLUTAMINE-HYDROLYZING)"/>
    <property type="match status" value="1"/>
</dbReference>
<dbReference type="InterPro" id="IPR017932">
    <property type="entry name" value="GATase_2_dom"/>
</dbReference>
<dbReference type="EC" id="6.3.5.4" evidence="3"/>
<dbReference type="InterPro" id="IPR051786">
    <property type="entry name" value="ASN_synthetase/amidase"/>
</dbReference>
<keyword evidence="4 9" id="KW-0547">Nucleotide-binding</keyword>
<feature type="active site" description="For GATase activity" evidence="8">
    <location>
        <position position="2"/>
    </location>
</feature>
<dbReference type="GO" id="GO:0004066">
    <property type="term" value="F:asparagine synthase (glutamine-hydrolyzing) activity"/>
    <property type="evidence" value="ECO:0007669"/>
    <property type="project" value="UniProtKB-EC"/>
</dbReference>
<comment type="similarity">
    <text evidence="2">Belongs to the asparagine synthetase family.</text>
</comment>
<evidence type="ECO:0000256" key="5">
    <source>
        <dbReference type="ARBA" id="ARBA00022840"/>
    </source>
</evidence>
<keyword evidence="5 9" id="KW-0067">ATP-binding</keyword>
<keyword evidence="6 8" id="KW-0315">Glutamine amidotransferase</keyword>
<proteinExistence type="inferred from homology"/>
<keyword evidence="8" id="KW-0028">Amino-acid biosynthesis</keyword>
<dbReference type="InterPro" id="IPR014729">
    <property type="entry name" value="Rossmann-like_a/b/a_fold"/>
</dbReference>
<dbReference type="EMBL" id="QLSZ01000016">
    <property type="protein sequence ID" value="RAR69291.1"/>
    <property type="molecule type" value="Genomic_DNA"/>
</dbReference>
<dbReference type="RefSeq" id="WP_112114138.1">
    <property type="nucleotide sequence ID" value="NZ_QLSZ01000016.1"/>
</dbReference>
<dbReference type="AlphaFoldDB" id="A0A328Y641"/>
<evidence type="ECO:0000256" key="4">
    <source>
        <dbReference type="ARBA" id="ARBA00022741"/>
    </source>
</evidence>
<dbReference type="Gene3D" id="3.40.50.620">
    <property type="entry name" value="HUPs"/>
    <property type="match status" value="1"/>
</dbReference>
<dbReference type="CDD" id="cd00712">
    <property type="entry name" value="AsnB"/>
    <property type="match status" value="1"/>
</dbReference>
<evidence type="ECO:0000256" key="7">
    <source>
        <dbReference type="ARBA" id="ARBA00048741"/>
    </source>
</evidence>
<dbReference type="GO" id="GO:0006529">
    <property type="term" value="P:asparagine biosynthetic process"/>
    <property type="evidence" value="ECO:0007669"/>
    <property type="project" value="UniProtKB-KW"/>
</dbReference>
<dbReference type="PIRSF" id="PIRSF001589">
    <property type="entry name" value="Asn_synthetase_glu-h"/>
    <property type="match status" value="1"/>
</dbReference>
<comment type="pathway">
    <text evidence="1">Amino-acid biosynthesis; L-asparagine biosynthesis; L-asparagine from L-aspartate (L-Gln route): step 1/1.</text>
</comment>
<dbReference type="Gene3D" id="3.60.20.10">
    <property type="entry name" value="Glutamine Phosphoribosylpyrophosphate, subunit 1, domain 1"/>
    <property type="match status" value="1"/>
</dbReference>
<evidence type="ECO:0000259" key="10">
    <source>
        <dbReference type="PROSITE" id="PS51278"/>
    </source>
</evidence>
<evidence type="ECO:0000256" key="8">
    <source>
        <dbReference type="PIRSR" id="PIRSR001589-1"/>
    </source>
</evidence>
<evidence type="ECO:0000256" key="6">
    <source>
        <dbReference type="ARBA" id="ARBA00022962"/>
    </source>
</evidence>
<feature type="binding site" evidence="9">
    <location>
        <position position="97"/>
    </location>
    <ligand>
        <name>L-glutamine</name>
        <dbReference type="ChEBI" id="CHEBI:58359"/>
    </ligand>
</feature>
<dbReference type="PROSITE" id="PS51278">
    <property type="entry name" value="GATASE_TYPE_2"/>
    <property type="match status" value="1"/>
</dbReference>
<evidence type="ECO:0000256" key="1">
    <source>
        <dbReference type="ARBA" id="ARBA00005187"/>
    </source>
</evidence>
<dbReference type="PANTHER" id="PTHR43284:SF1">
    <property type="entry name" value="ASPARAGINE SYNTHETASE"/>
    <property type="match status" value="1"/>
</dbReference>
<dbReference type="InterPro" id="IPR006426">
    <property type="entry name" value="Asn_synth_AEB"/>
</dbReference>
<dbReference type="CDD" id="cd01991">
    <property type="entry name" value="Asn_synthase_B_C"/>
    <property type="match status" value="1"/>
</dbReference>
<dbReference type="InterPro" id="IPR033738">
    <property type="entry name" value="AsnB_N"/>
</dbReference>
<evidence type="ECO:0000256" key="9">
    <source>
        <dbReference type="PIRSR" id="PIRSR001589-2"/>
    </source>
</evidence>
<keyword evidence="12" id="KW-1185">Reference proteome</keyword>
<dbReference type="GO" id="GO:0005829">
    <property type="term" value="C:cytosol"/>
    <property type="evidence" value="ECO:0007669"/>
    <property type="project" value="TreeGrafter"/>
</dbReference>
<gene>
    <name evidence="11" type="ORF">CLV55_11612</name>
</gene>
<dbReference type="InterPro" id="IPR001962">
    <property type="entry name" value="Asn_synthase"/>
</dbReference>
<dbReference type="SUPFAM" id="SSF52402">
    <property type="entry name" value="Adenine nucleotide alpha hydrolases-like"/>
    <property type="match status" value="1"/>
</dbReference>
<dbReference type="SUPFAM" id="SSF56235">
    <property type="entry name" value="N-terminal nucleophile aminohydrolases (Ntn hydrolases)"/>
    <property type="match status" value="1"/>
</dbReference>
<organism evidence="11 12">
    <name type="scientific">Flavobacterium aciduliphilum</name>
    <dbReference type="NCBI Taxonomy" id="1101402"/>
    <lineage>
        <taxon>Bacteria</taxon>
        <taxon>Pseudomonadati</taxon>
        <taxon>Bacteroidota</taxon>
        <taxon>Flavobacteriia</taxon>
        <taxon>Flavobacteriales</taxon>
        <taxon>Flavobacteriaceae</taxon>
        <taxon>Flavobacterium</taxon>
    </lineage>
</organism>
<comment type="catalytic activity">
    <reaction evidence="7">
        <text>L-aspartate + L-glutamine + ATP + H2O = L-asparagine + L-glutamate + AMP + diphosphate + H(+)</text>
        <dbReference type="Rhea" id="RHEA:12228"/>
        <dbReference type="ChEBI" id="CHEBI:15377"/>
        <dbReference type="ChEBI" id="CHEBI:15378"/>
        <dbReference type="ChEBI" id="CHEBI:29985"/>
        <dbReference type="ChEBI" id="CHEBI:29991"/>
        <dbReference type="ChEBI" id="CHEBI:30616"/>
        <dbReference type="ChEBI" id="CHEBI:33019"/>
        <dbReference type="ChEBI" id="CHEBI:58048"/>
        <dbReference type="ChEBI" id="CHEBI:58359"/>
        <dbReference type="ChEBI" id="CHEBI:456215"/>
        <dbReference type="EC" id="6.3.5.4"/>
    </reaction>
</comment>
<dbReference type="NCBIfam" id="TIGR01536">
    <property type="entry name" value="asn_synth_AEB"/>
    <property type="match status" value="1"/>
</dbReference>
<protein>
    <recommendedName>
        <fullName evidence="3">asparagine synthase (glutamine-hydrolyzing)</fullName>
        <ecNumber evidence="3">6.3.5.4</ecNumber>
    </recommendedName>
</protein>